<dbReference type="Proteomes" id="UP000510886">
    <property type="component" value="Chromosome"/>
</dbReference>
<organism evidence="2 3">
    <name type="scientific">Ligilactobacillus saerimneri</name>
    <dbReference type="NCBI Taxonomy" id="228229"/>
    <lineage>
        <taxon>Bacteria</taxon>
        <taxon>Bacillati</taxon>
        <taxon>Bacillota</taxon>
        <taxon>Bacilli</taxon>
        <taxon>Lactobacillales</taxon>
        <taxon>Lactobacillaceae</taxon>
        <taxon>Ligilactobacillus</taxon>
    </lineage>
</organism>
<dbReference type="KEGG" id="lsw:GTO87_04490"/>
<feature type="transmembrane region" description="Helical" evidence="1">
    <location>
        <begin position="12"/>
        <end position="32"/>
    </location>
</feature>
<keyword evidence="1" id="KW-1133">Transmembrane helix</keyword>
<reference evidence="2 3" key="1">
    <citation type="submission" date="2020-01" db="EMBL/GenBank/DDBJ databases">
        <title>Complete and circular genome sequences of six lactobacillus isolates from horses.</title>
        <authorList>
            <person name="Hassan H.M."/>
        </authorList>
    </citation>
    <scope>NUCLEOTIDE SEQUENCE [LARGE SCALE GENOMIC DNA]</scope>
    <source>
        <strain evidence="2 3">1A</strain>
    </source>
</reference>
<feature type="transmembrane region" description="Helical" evidence="1">
    <location>
        <begin position="38"/>
        <end position="58"/>
    </location>
</feature>
<evidence type="ECO:0000313" key="3">
    <source>
        <dbReference type="Proteomes" id="UP000510886"/>
    </source>
</evidence>
<sequence>MNKRLFYQPDIPTSIICWSFTLIVFFISMLLWLEITVFQIWTALVLVLFVILVVIQLWRRFITLEDDTVVLHTLIPQNTKRIKFAKIQAVTVRRGQLILKTQFREYGVLLRKADRIQLQQYLTTVIK</sequence>
<gene>
    <name evidence="2" type="ORF">GTO87_04490</name>
</gene>
<dbReference type="AlphaFoldDB" id="A0A7H9EJQ2"/>
<proteinExistence type="predicted"/>
<keyword evidence="1" id="KW-0812">Transmembrane</keyword>
<evidence type="ECO:0000256" key="1">
    <source>
        <dbReference type="SAM" id="Phobius"/>
    </source>
</evidence>
<dbReference type="EMBL" id="CP047418">
    <property type="protein sequence ID" value="QLL77930.1"/>
    <property type="molecule type" value="Genomic_DNA"/>
</dbReference>
<keyword evidence="1" id="KW-0472">Membrane</keyword>
<name>A0A7H9EJQ2_9LACO</name>
<dbReference type="RefSeq" id="WP_180849648.1">
    <property type="nucleotide sequence ID" value="NZ_CANCVW010000022.1"/>
</dbReference>
<dbReference type="Pfam" id="PF17255">
    <property type="entry name" value="EbsA"/>
    <property type="match status" value="1"/>
</dbReference>
<evidence type="ECO:0000313" key="2">
    <source>
        <dbReference type="EMBL" id="QLL77930.1"/>
    </source>
</evidence>
<dbReference type="InterPro" id="IPR020215">
    <property type="entry name" value="EbsA-like"/>
</dbReference>
<accession>A0A7H9EJQ2</accession>
<protein>
    <submittedName>
        <fullName evidence="2">Pore-forming protein</fullName>
    </submittedName>
</protein>